<comment type="similarity">
    <text evidence="1 7">Belongs to the thymidylate kinase family.</text>
</comment>
<evidence type="ECO:0000256" key="3">
    <source>
        <dbReference type="ARBA" id="ARBA00022727"/>
    </source>
</evidence>
<dbReference type="EC" id="2.7.4.9" evidence="7"/>
<evidence type="ECO:0000313" key="9">
    <source>
        <dbReference type="EMBL" id="OGG23781.1"/>
    </source>
</evidence>
<evidence type="ECO:0000256" key="4">
    <source>
        <dbReference type="ARBA" id="ARBA00022741"/>
    </source>
</evidence>
<organism evidence="9 10">
    <name type="scientific">Candidatus Gottesmanbacteria bacterium RIFCSPLOWO2_01_FULL_43_11b</name>
    <dbReference type="NCBI Taxonomy" id="1798392"/>
    <lineage>
        <taxon>Bacteria</taxon>
        <taxon>Candidatus Gottesmaniibacteriota</taxon>
    </lineage>
</organism>
<dbReference type="InterPro" id="IPR018094">
    <property type="entry name" value="Thymidylate_kinase"/>
</dbReference>
<sequence length="218" mass="24992">MTQGKLIVFEGTDGSGKKTQAEFLVRYLTNHNISHATIDFPRYKESFFGSIAEDLLLGKLGENIPPKLAVLPFACDRWQIKNDVISWLEGGKIVLSNRYTASSAVYHAAKLPQSEQQSFIEWVYKLEQEIIGLPKENLVLYFHMPVESAQSLIDKRGNTKDTYEKDTELLKTVETLYLSLVARYPHWKMIQCTKDSQIRPREEIHKEVLDVFAQNGIL</sequence>
<dbReference type="GO" id="GO:0005737">
    <property type="term" value="C:cytoplasm"/>
    <property type="evidence" value="ECO:0007669"/>
    <property type="project" value="TreeGrafter"/>
</dbReference>
<dbReference type="STRING" id="1798392.A3A79_01060"/>
<dbReference type="InterPro" id="IPR027417">
    <property type="entry name" value="P-loop_NTPase"/>
</dbReference>
<feature type="domain" description="Thymidylate kinase-like" evidence="8">
    <location>
        <begin position="9"/>
        <end position="194"/>
    </location>
</feature>
<dbReference type="Pfam" id="PF02223">
    <property type="entry name" value="Thymidylate_kin"/>
    <property type="match status" value="1"/>
</dbReference>
<keyword evidence="6 7" id="KW-0067">ATP-binding</keyword>
<comment type="caution">
    <text evidence="7">Lacks conserved residue(s) required for the propagation of feature annotation.</text>
</comment>
<dbReference type="GO" id="GO:0006233">
    <property type="term" value="P:dTDP biosynthetic process"/>
    <property type="evidence" value="ECO:0007669"/>
    <property type="project" value="InterPro"/>
</dbReference>
<proteinExistence type="inferred from homology"/>
<dbReference type="EMBL" id="MFJV01000001">
    <property type="protein sequence ID" value="OGG23781.1"/>
    <property type="molecule type" value="Genomic_DNA"/>
</dbReference>
<dbReference type="GO" id="GO:0004798">
    <property type="term" value="F:dTMP kinase activity"/>
    <property type="evidence" value="ECO:0007669"/>
    <property type="project" value="UniProtKB-UniRule"/>
</dbReference>
<dbReference type="AlphaFoldDB" id="A0A1F6AGH2"/>
<evidence type="ECO:0000256" key="7">
    <source>
        <dbReference type="HAMAP-Rule" id="MF_00165"/>
    </source>
</evidence>
<evidence type="ECO:0000256" key="1">
    <source>
        <dbReference type="ARBA" id="ARBA00009776"/>
    </source>
</evidence>
<evidence type="ECO:0000256" key="6">
    <source>
        <dbReference type="ARBA" id="ARBA00022840"/>
    </source>
</evidence>
<dbReference type="Gene3D" id="3.40.50.300">
    <property type="entry name" value="P-loop containing nucleotide triphosphate hydrolases"/>
    <property type="match status" value="1"/>
</dbReference>
<evidence type="ECO:0000259" key="8">
    <source>
        <dbReference type="Pfam" id="PF02223"/>
    </source>
</evidence>
<comment type="caution">
    <text evidence="9">The sequence shown here is derived from an EMBL/GenBank/DDBJ whole genome shotgun (WGS) entry which is preliminary data.</text>
</comment>
<keyword evidence="4 7" id="KW-0547">Nucleotide-binding</keyword>
<dbReference type="SUPFAM" id="SSF52540">
    <property type="entry name" value="P-loop containing nucleoside triphosphate hydrolases"/>
    <property type="match status" value="1"/>
</dbReference>
<dbReference type="CDD" id="cd01672">
    <property type="entry name" value="TMPK"/>
    <property type="match status" value="1"/>
</dbReference>
<name>A0A1F6AGH2_9BACT</name>
<comment type="catalytic activity">
    <reaction evidence="7">
        <text>dTMP + ATP = dTDP + ADP</text>
        <dbReference type="Rhea" id="RHEA:13517"/>
        <dbReference type="ChEBI" id="CHEBI:30616"/>
        <dbReference type="ChEBI" id="CHEBI:58369"/>
        <dbReference type="ChEBI" id="CHEBI:63528"/>
        <dbReference type="ChEBI" id="CHEBI:456216"/>
        <dbReference type="EC" id="2.7.4.9"/>
    </reaction>
</comment>
<accession>A0A1F6AGH2</accession>
<keyword evidence="2 7" id="KW-0808">Transferase</keyword>
<reference evidence="9 10" key="1">
    <citation type="journal article" date="2016" name="Nat. Commun.">
        <title>Thousands of microbial genomes shed light on interconnected biogeochemical processes in an aquifer system.</title>
        <authorList>
            <person name="Anantharaman K."/>
            <person name="Brown C.T."/>
            <person name="Hug L.A."/>
            <person name="Sharon I."/>
            <person name="Castelle C.J."/>
            <person name="Probst A.J."/>
            <person name="Thomas B.C."/>
            <person name="Singh A."/>
            <person name="Wilkins M.J."/>
            <person name="Karaoz U."/>
            <person name="Brodie E.L."/>
            <person name="Williams K.H."/>
            <person name="Hubbard S.S."/>
            <person name="Banfield J.F."/>
        </authorList>
    </citation>
    <scope>NUCLEOTIDE SEQUENCE [LARGE SCALE GENOMIC DNA]</scope>
</reference>
<protein>
    <recommendedName>
        <fullName evidence="7">Thymidylate kinase</fullName>
        <ecNumber evidence="7">2.7.4.9</ecNumber>
    </recommendedName>
    <alternativeName>
        <fullName evidence="7">dTMP kinase</fullName>
    </alternativeName>
</protein>
<keyword evidence="3 7" id="KW-0545">Nucleotide biosynthesis</keyword>
<evidence type="ECO:0000313" key="10">
    <source>
        <dbReference type="Proteomes" id="UP000178759"/>
    </source>
</evidence>
<evidence type="ECO:0000256" key="5">
    <source>
        <dbReference type="ARBA" id="ARBA00022777"/>
    </source>
</evidence>
<dbReference type="InterPro" id="IPR039430">
    <property type="entry name" value="Thymidylate_kin-like_dom"/>
</dbReference>
<dbReference type="PANTHER" id="PTHR10344:SF1">
    <property type="entry name" value="THYMIDYLATE KINASE"/>
    <property type="match status" value="1"/>
</dbReference>
<evidence type="ECO:0000256" key="2">
    <source>
        <dbReference type="ARBA" id="ARBA00022679"/>
    </source>
</evidence>
<dbReference type="GO" id="GO:0006227">
    <property type="term" value="P:dUDP biosynthetic process"/>
    <property type="evidence" value="ECO:0007669"/>
    <property type="project" value="TreeGrafter"/>
</dbReference>
<dbReference type="Proteomes" id="UP000178759">
    <property type="component" value="Unassembled WGS sequence"/>
</dbReference>
<dbReference type="GO" id="GO:0005524">
    <property type="term" value="F:ATP binding"/>
    <property type="evidence" value="ECO:0007669"/>
    <property type="project" value="UniProtKB-UniRule"/>
</dbReference>
<dbReference type="HAMAP" id="MF_00165">
    <property type="entry name" value="Thymidylate_kinase"/>
    <property type="match status" value="1"/>
</dbReference>
<dbReference type="GO" id="GO:0006235">
    <property type="term" value="P:dTTP biosynthetic process"/>
    <property type="evidence" value="ECO:0007669"/>
    <property type="project" value="UniProtKB-UniRule"/>
</dbReference>
<gene>
    <name evidence="7" type="primary">tmk</name>
    <name evidence="9" type="ORF">A3A79_01060</name>
</gene>
<keyword evidence="5 7" id="KW-0418">Kinase</keyword>
<dbReference type="PANTHER" id="PTHR10344">
    <property type="entry name" value="THYMIDYLATE KINASE"/>
    <property type="match status" value="1"/>
</dbReference>
<comment type="function">
    <text evidence="7">Phosphorylation of dTMP to form dTDP in both de novo and salvage pathways of dTTP synthesis.</text>
</comment>